<evidence type="ECO:0000256" key="4">
    <source>
        <dbReference type="ARBA" id="ARBA00022833"/>
    </source>
</evidence>
<dbReference type="GO" id="GO:0016787">
    <property type="term" value="F:hydrolase activity"/>
    <property type="evidence" value="ECO:0007669"/>
    <property type="project" value="UniProtKB-KW"/>
</dbReference>
<name>A0A3S0VUV3_9MICO</name>
<comment type="caution">
    <text evidence="6">The sequence shown here is derived from an EMBL/GenBank/DDBJ whole genome shotgun (WGS) entry which is preliminary data.</text>
</comment>
<evidence type="ECO:0000256" key="1">
    <source>
        <dbReference type="ARBA" id="ARBA00007749"/>
    </source>
</evidence>
<dbReference type="GO" id="GO:0046872">
    <property type="term" value="F:metal ion binding"/>
    <property type="evidence" value="ECO:0007669"/>
    <property type="project" value="UniProtKB-KW"/>
</dbReference>
<keyword evidence="2" id="KW-0479">Metal-binding</keyword>
<dbReference type="EMBL" id="RZGZ01000002">
    <property type="protein sequence ID" value="RUR02097.1"/>
    <property type="molecule type" value="Genomic_DNA"/>
</dbReference>
<evidence type="ECO:0000313" key="6">
    <source>
        <dbReference type="EMBL" id="RUR02097.1"/>
    </source>
</evidence>
<dbReference type="SUPFAM" id="SSF56281">
    <property type="entry name" value="Metallo-hydrolase/oxidoreductase"/>
    <property type="match status" value="1"/>
</dbReference>
<keyword evidence="3 6" id="KW-0378">Hydrolase</keyword>
<sequence length="276" mass="29961">MTGTLPVASPPAEMMIFQLPTGTYLTRAAFAVTGGAFADQRSFASTAILVQHPKGDLLIDAGFGAGADAHIESLPSYRRSPHDRAETASAQLDAVGYDRQRLLGVLLTHSHWDHVSGLDSLDVPIWMTAEERRYAADSTSDSVFDSVSRNHEIREFTIDGPAYLGFPRSLDIHGDGSVVVVSAAGHTTGSIIVFIALPDGRRYAFIGDLTWQLDGITGRLEKPLLMRKLADSDTKQVRRDMERIIALQDRLQVVPAHDARGYVGIPLLVTSPVGSR</sequence>
<comment type="similarity">
    <text evidence="1">Belongs to the metallo-beta-lactamase superfamily.</text>
</comment>
<dbReference type="OrthoDB" id="3196337at2"/>
<dbReference type="Pfam" id="PF00753">
    <property type="entry name" value="Lactamase_B"/>
    <property type="match status" value="1"/>
</dbReference>
<reference evidence="6 7" key="1">
    <citation type="submission" date="2018-12" db="EMBL/GenBank/DDBJ databases">
        <authorList>
            <person name="Li F."/>
        </authorList>
    </citation>
    <scope>NUCLEOTIDE SEQUENCE [LARGE SCALE GENOMIC DNA]</scope>
    <source>
        <strain evidence="6 7">EGI 6500705</strain>
    </source>
</reference>
<evidence type="ECO:0000256" key="3">
    <source>
        <dbReference type="ARBA" id="ARBA00022801"/>
    </source>
</evidence>
<dbReference type="PANTHER" id="PTHR42978:SF3">
    <property type="entry name" value="BLR3078 PROTEIN"/>
    <property type="match status" value="1"/>
</dbReference>
<evidence type="ECO:0000313" key="7">
    <source>
        <dbReference type="Proteomes" id="UP000274909"/>
    </source>
</evidence>
<dbReference type="Gene3D" id="3.60.15.10">
    <property type="entry name" value="Ribonuclease Z/Hydroxyacylglutathione hydrolase-like"/>
    <property type="match status" value="1"/>
</dbReference>
<evidence type="ECO:0000256" key="2">
    <source>
        <dbReference type="ARBA" id="ARBA00022723"/>
    </source>
</evidence>
<organism evidence="6 7">
    <name type="scientific">Labedella endophytica</name>
    <dbReference type="NCBI Taxonomy" id="1523160"/>
    <lineage>
        <taxon>Bacteria</taxon>
        <taxon>Bacillati</taxon>
        <taxon>Actinomycetota</taxon>
        <taxon>Actinomycetes</taxon>
        <taxon>Micrococcales</taxon>
        <taxon>Microbacteriaceae</taxon>
        <taxon>Labedella</taxon>
    </lineage>
</organism>
<proteinExistence type="inferred from homology"/>
<dbReference type="InterPro" id="IPR001279">
    <property type="entry name" value="Metallo-B-lactamas"/>
</dbReference>
<evidence type="ECO:0000259" key="5">
    <source>
        <dbReference type="SMART" id="SM00849"/>
    </source>
</evidence>
<dbReference type="InterPro" id="IPR051013">
    <property type="entry name" value="MBL_superfamily_lactonases"/>
</dbReference>
<dbReference type="Proteomes" id="UP000274909">
    <property type="component" value="Unassembled WGS sequence"/>
</dbReference>
<dbReference type="InterPro" id="IPR036866">
    <property type="entry name" value="RibonucZ/Hydroxyglut_hydro"/>
</dbReference>
<keyword evidence="4" id="KW-0862">Zinc</keyword>
<dbReference type="SMART" id="SM00849">
    <property type="entry name" value="Lactamase_B"/>
    <property type="match status" value="1"/>
</dbReference>
<keyword evidence="7" id="KW-1185">Reference proteome</keyword>
<accession>A0A3S0VUV3</accession>
<dbReference type="PANTHER" id="PTHR42978">
    <property type="entry name" value="QUORUM-QUENCHING LACTONASE YTNP-RELATED-RELATED"/>
    <property type="match status" value="1"/>
</dbReference>
<dbReference type="AlphaFoldDB" id="A0A3S0VUV3"/>
<feature type="domain" description="Metallo-beta-lactamase" evidence="5">
    <location>
        <begin position="44"/>
        <end position="257"/>
    </location>
</feature>
<gene>
    <name evidence="6" type="ORF">ELQ94_10290</name>
</gene>
<protein>
    <submittedName>
        <fullName evidence="6">MBL fold metallo-hydrolase</fullName>
    </submittedName>
</protein>